<feature type="compositionally biased region" description="Low complexity" evidence="1">
    <location>
        <begin position="439"/>
        <end position="463"/>
    </location>
</feature>
<feature type="region of interest" description="Disordered" evidence="1">
    <location>
        <begin position="1"/>
        <end position="85"/>
    </location>
</feature>
<name>A0A6A6IUE5_9PLEO</name>
<feature type="compositionally biased region" description="Basic and acidic residues" evidence="1">
    <location>
        <begin position="552"/>
        <end position="578"/>
    </location>
</feature>
<sequence length="578" mass="63510">MYGQPLPPASHADVYGQPPQQQAYLPSPESAPDPSRAHYTWSPSAASYEEAGRNSLNGKKTPFTEPHKPILPPLRPDLASRFEQPDILPVADASADNFSGFRLSAPPHTPSTPTPPYEAPGAARHDMSDAPLPLNPSHETLNVDEPSDLFAVPALPSRRPGKRPVTSDTDADADRASSSKRSRQSQNSSNFGSKVKERLTALYGEQCWHCAGLLPQMSHVFTKADGEFAACQRLGLVALGARSDSDNALSLCSSCHYAFDNSPLFIITPFDLDFFLDREQRWQAEYARSPCARIPPTAADYADHCFRRHSSHYTQTGGNARVGGLYNCYMATYFLATWGAQSVQEPLLHVRQWHGDPLAIIWRARKAIHEQAAMPPHLVAVKLKLMQLEMSYDVGNELLRAGPPYLASGVTLSSRPSDDDDEQDPSNPSNRTPLPSFDASRPSPSAQPTPTASSSIPHAASHHQNASQPHDDVTKLSALAQSTQKRPLDNPHLLKPVGANSSRKRQKRTDSPLSEAAAEKTKPPTPSKTILWQYGPHQSTNSAVQRWKRLRGLGDAERNMKDNGEQKDTRRIEALMPY</sequence>
<feature type="compositionally biased region" description="Pro residues" evidence="1">
    <location>
        <begin position="107"/>
        <end position="118"/>
    </location>
</feature>
<gene>
    <name evidence="2" type="ORF">BU26DRAFT_558890</name>
</gene>
<keyword evidence="3" id="KW-1185">Reference proteome</keyword>
<feature type="region of interest" description="Disordered" evidence="1">
    <location>
        <begin position="409"/>
        <end position="578"/>
    </location>
</feature>
<evidence type="ECO:0000256" key="1">
    <source>
        <dbReference type="SAM" id="MobiDB-lite"/>
    </source>
</evidence>
<proteinExistence type="predicted"/>
<evidence type="ECO:0000313" key="3">
    <source>
        <dbReference type="Proteomes" id="UP000800094"/>
    </source>
</evidence>
<protein>
    <recommendedName>
        <fullName evidence="4">HNH nuclease domain-containing protein</fullName>
    </recommendedName>
</protein>
<evidence type="ECO:0008006" key="4">
    <source>
        <dbReference type="Google" id="ProtNLM"/>
    </source>
</evidence>
<dbReference type="GeneID" id="54585945"/>
<reference evidence="2" key="1">
    <citation type="journal article" date="2020" name="Stud. Mycol.">
        <title>101 Dothideomycetes genomes: a test case for predicting lifestyles and emergence of pathogens.</title>
        <authorList>
            <person name="Haridas S."/>
            <person name="Albert R."/>
            <person name="Binder M."/>
            <person name="Bloem J."/>
            <person name="Labutti K."/>
            <person name="Salamov A."/>
            <person name="Andreopoulos B."/>
            <person name="Baker S."/>
            <person name="Barry K."/>
            <person name="Bills G."/>
            <person name="Bluhm B."/>
            <person name="Cannon C."/>
            <person name="Castanera R."/>
            <person name="Culley D."/>
            <person name="Daum C."/>
            <person name="Ezra D."/>
            <person name="Gonzalez J."/>
            <person name="Henrissat B."/>
            <person name="Kuo A."/>
            <person name="Liang C."/>
            <person name="Lipzen A."/>
            <person name="Lutzoni F."/>
            <person name="Magnuson J."/>
            <person name="Mondo S."/>
            <person name="Nolan M."/>
            <person name="Ohm R."/>
            <person name="Pangilinan J."/>
            <person name="Park H.-J."/>
            <person name="Ramirez L."/>
            <person name="Alfaro M."/>
            <person name="Sun H."/>
            <person name="Tritt A."/>
            <person name="Yoshinaga Y."/>
            <person name="Zwiers L.-H."/>
            <person name="Turgeon B."/>
            <person name="Goodwin S."/>
            <person name="Spatafora J."/>
            <person name="Crous P."/>
            <person name="Grigoriev I."/>
        </authorList>
    </citation>
    <scope>NUCLEOTIDE SEQUENCE</scope>
    <source>
        <strain evidence="2">CBS 122368</strain>
    </source>
</reference>
<dbReference type="OrthoDB" id="3800761at2759"/>
<accession>A0A6A6IUE5</accession>
<dbReference type="EMBL" id="ML987190">
    <property type="protein sequence ID" value="KAF2254171.1"/>
    <property type="molecule type" value="Genomic_DNA"/>
</dbReference>
<organism evidence="2 3">
    <name type="scientific">Trematosphaeria pertusa</name>
    <dbReference type="NCBI Taxonomy" id="390896"/>
    <lineage>
        <taxon>Eukaryota</taxon>
        <taxon>Fungi</taxon>
        <taxon>Dikarya</taxon>
        <taxon>Ascomycota</taxon>
        <taxon>Pezizomycotina</taxon>
        <taxon>Dothideomycetes</taxon>
        <taxon>Pleosporomycetidae</taxon>
        <taxon>Pleosporales</taxon>
        <taxon>Massarineae</taxon>
        <taxon>Trematosphaeriaceae</taxon>
        <taxon>Trematosphaeria</taxon>
    </lineage>
</organism>
<evidence type="ECO:0000313" key="2">
    <source>
        <dbReference type="EMBL" id="KAF2254171.1"/>
    </source>
</evidence>
<dbReference type="Proteomes" id="UP000800094">
    <property type="component" value="Unassembled WGS sequence"/>
</dbReference>
<dbReference type="AlphaFoldDB" id="A0A6A6IUE5"/>
<feature type="region of interest" description="Disordered" evidence="1">
    <location>
        <begin position="99"/>
        <end position="192"/>
    </location>
</feature>
<dbReference type="RefSeq" id="XP_033689175.1">
    <property type="nucleotide sequence ID" value="XM_033832615.1"/>
</dbReference>